<feature type="region of interest" description="Disordered" evidence="11">
    <location>
        <begin position="260"/>
        <end position="287"/>
    </location>
</feature>
<evidence type="ECO:0000256" key="8">
    <source>
        <dbReference type="ARBA" id="ARBA00023043"/>
    </source>
</evidence>
<dbReference type="Pfam" id="PF18826">
    <property type="entry name" value="bVLRF1"/>
    <property type="match status" value="1"/>
</dbReference>
<feature type="compositionally biased region" description="Polar residues" evidence="11">
    <location>
        <begin position="29"/>
        <end position="47"/>
    </location>
</feature>
<dbReference type="InterPro" id="IPR041175">
    <property type="entry name" value="VLRF1/Vms1"/>
</dbReference>
<keyword evidence="9" id="KW-0175">Coiled coil</keyword>
<feature type="active site" evidence="10">
    <location>
        <position position="270"/>
    </location>
</feature>
<accession>A0A167FD65</accession>
<dbReference type="Gene3D" id="1.25.40.20">
    <property type="entry name" value="Ankyrin repeat-containing domain"/>
    <property type="match status" value="1"/>
</dbReference>
<evidence type="ECO:0000256" key="4">
    <source>
        <dbReference type="ARBA" id="ARBA00022722"/>
    </source>
</evidence>
<evidence type="ECO:0000256" key="3">
    <source>
        <dbReference type="ARBA" id="ARBA00022490"/>
    </source>
</evidence>
<name>A0A167FD65_9ASCO</name>
<evidence type="ECO:0000256" key="6">
    <source>
        <dbReference type="ARBA" id="ARBA00022759"/>
    </source>
</evidence>
<evidence type="ECO:0000256" key="1">
    <source>
        <dbReference type="ARBA" id="ARBA00004496"/>
    </source>
</evidence>
<dbReference type="RefSeq" id="XP_018737622.1">
    <property type="nucleotide sequence ID" value="XM_018879734.1"/>
</dbReference>
<dbReference type="GO" id="GO:0004519">
    <property type="term" value="F:endonuclease activity"/>
    <property type="evidence" value="ECO:0007669"/>
    <property type="project" value="UniProtKB-KW"/>
</dbReference>
<evidence type="ECO:0000256" key="9">
    <source>
        <dbReference type="ARBA" id="ARBA00023054"/>
    </source>
</evidence>
<dbReference type="PANTHER" id="PTHR16036">
    <property type="entry name" value="ANKYRIN REPEAT AND ZINC FINGER DOMAIN-CONTAINING PROTEIN 1"/>
    <property type="match status" value="1"/>
</dbReference>
<comment type="domain">
    <text evidence="10">The VLRF1 domain mediates binding to the 60S ribosomal subunit.</text>
</comment>
<dbReference type="GO" id="GO:0016787">
    <property type="term" value="F:hydrolase activity"/>
    <property type="evidence" value="ECO:0007669"/>
    <property type="project" value="UniProtKB-KW"/>
</dbReference>
<evidence type="ECO:0000313" key="13">
    <source>
        <dbReference type="EMBL" id="ANB15145.1"/>
    </source>
</evidence>
<evidence type="ECO:0000256" key="5">
    <source>
        <dbReference type="ARBA" id="ARBA00022737"/>
    </source>
</evidence>
<evidence type="ECO:0000256" key="10">
    <source>
        <dbReference type="PROSITE-ProRule" id="PRU01389"/>
    </source>
</evidence>
<proteinExistence type="inferred from homology"/>
<dbReference type="AlphaFoldDB" id="A0A167FD65"/>
<feature type="domain" description="VLRF1" evidence="12">
    <location>
        <begin position="212"/>
        <end position="369"/>
    </location>
</feature>
<keyword evidence="8" id="KW-0040">ANK repeat</keyword>
<dbReference type="EMBL" id="CP014503">
    <property type="protein sequence ID" value="ANB15145.1"/>
    <property type="molecule type" value="Genomic_DNA"/>
</dbReference>
<evidence type="ECO:0000313" key="14">
    <source>
        <dbReference type="Proteomes" id="UP000189580"/>
    </source>
</evidence>
<comment type="subcellular location">
    <subcellularLocation>
        <location evidence="1">Cytoplasm</location>
    </subcellularLocation>
</comment>
<dbReference type="Pfam" id="PF00023">
    <property type="entry name" value="Ank"/>
    <property type="match status" value="1"/>
</dbReference>
<feature type="compositionally biased region" description="Basic and acidic residues" evidence="11">
    <location>
        <begin position="383"/>
        <end position="401"/>
    </location>
</feature>
<dbReference type="InterPro" id="IPR036770">
    <property type="entry name" value="Ankyrin_rpt-contain_sf"/>
</dbReference>
<feature type="region of interest" description="Disordered" evidence="11">
    <location>
        <begin position="383"/>
        <end position="413"/>
    </location>
</feature>
<dbReference type="InterPro" id="IPR002110">
    <property type="entry name" value="Ankyrin_rpt"/>
</dbReference>
<dbReference type="GeneID" id="30034714"/>
<evidence type="ECO:0000256" key="2">
    <source>
        <dbReference type="ARBA" id="ARBA00009262"/>
    </source>
</evidence>
<dbReference type="PANTHER" id="PTHR16036:SF2">
    <property type="entry name" value="TRNA ENDONUCLEASE ANKZF1"/>
    <property type="match status" value="1"/>
</dbReference>
<dbReference type="Proteomes" id="UP000189580">
    <property type="component" value="Chromosome b"/>
</dbReference>
<dbReference type="InterPro" id="IPR047139">
    <property type="entry name" value="ANKZ1/VMS1"/>
</dbReference>
<dbReference type="GO" id="GO:0005737">
    <property type="term" value="C:cytoplasm"/>
    <property type="evidence" value="ECO:0007669"/>
    <property type="project" value="UniProtKB-SubCell"/>
</dbReference>
<dbReference type="OrthoDB" id="429841at2759"/>
<keyword evidence="6 10" id="KW-0255">Endonuclease</keyword>
<keyword evidence="4 10" id="KW-0540">Nuclease</keyword>
<keyword evidence="7 10" id="KW-0378">Hydrolase</keyword>
<keyword evidence="5" id="KW-0677">Repeat</keyword>
<keyword evidence="3 10" id="KW-0963">Cytoplasm</keyword>
<protein>
    <submittedName>
        <fullName evidence="13">Vms1p</fullName>
    </submittedName>
</protein>
<comment type="similarity">
    <text evidence="2 10">Belongs to the ANKZF1/VMS1 family.</text>
</comment>
<dbReference type="SUPFAM" id="SSF48403">
    <property type="entry name" value="Ankyrin repeat"/>
    <property type="match status" value="1"/>
</dbReference>
<feature type="compositionally biased region" description="Low complexity" evidence="11">
    <location>
        <begin position="402"/>
        <end position="413"/>
    </location>
</feature>
<evidence type="ECO:0000256" key="7">
    <source>
        <dbReference type="ARBA" id="ARBA00022801"/>
    </source>
</evidence>
<dbReference type="KEGG" id="slb:AWJ20_2767"/>
<keyword evidence="14" id="KW-1185">Reference proteome</keyword>
<organism evidence="13 14">
    <name type="scientific">Sugiyamaella lignohabitans</name>
    <dbReference type="NCBI Taxonomy" id="796027"/>
    <lineage>
        <taxon>Eukaryota</taxon>
        <taxon>Fungi</taxon>
        <taxon>Dikarya</taxon>
        <taxon>Ascomycota</taxon>
        <taxon>Saccharomycotina</taxon>
        <taxon>Dipodascomycetes</taxon>
        <taxon>Dipodascales</taxon>
        <taxon>Trichomonascaceae</taxon>
        <taxon>Sugiyamaella</taxon>
    </lineage>
</organism>
<gene>
    <name evidence="13" type="primary">VMS1</name>
    <name evidence="13" type="ORF">AWJ20_2767</name>
</gene>
<dbReference type="GO" id="GO:0036503">
    <property type="term" value="P:ERAD pathway"/>
    <property type="evidence" value="ECO:0007669"/>
    <property type="project" value="TreeGrafter"/>
</dbReference>
<dbReference type="PROSITE" id="PS52044">
    <property type="entry name" value="VLRF1"/>
    <property type="match status" value="1"/>
</dbReference>
<sequence>MASFYAYDLPDELVANLEVYNFSGEVGSHVTSSPEHDLTPSSNPPSQASITIENGKFNCSSCGTITAELPSDARDHYRKDFHKLNIKRKIENLPPLTEDEFEKQIGELNDSLSGSDEYSSSDDDELEKVEKLLKGSHVSSNDEYGDDASSQNKPGSPFAFFTLRETISEDVVDGKHKPKLTHESVLAVYKTLLDSSLEDNSYQALSNLKNSNSAHSIIMMIGGGHFAAAVISHQKSKKRGLPPNSLLGIEVISQKSFHRYTTRRKQGGSQSASDNARGKAKSAGSSLRRYNEQALEQEIHELLDSWKSYIDSSENIYVRASGRSNRGILMNYPKAPISSTDKRIKSLPFTTGRATVTEVKRSWLELTTIKLFDKSKLVDKNASKKKVVTKEDIRRQLEKSRATPSPRSSSPAPVIALTPEEKHTVELVSLIKKSRSPRLAAYLKSNNITSDFKLQPSSQYSLYPTLLHYAASQGSHHIVSTLLTSLSADPTVKNKLGRTAYEVAHHNNDRVTTDAFQLARSALGEDKWDWARAKVGPALTKSDISARNDQEKAAAEQKVREDLAKIESREADKKLERTVLRHGAGIKLSSNVATSLGQEASLRGLSDEARMKLERERRARAAEARFKK</sequence>
<reference evidence="13 14" key="1">
    <citation type="submission" date="2016-02" db="EMBL/GenBank/DDBJ databases">
        <title>Complete genome sequence and transcriptome regulation of the pentose utilising yeast Sugiyamaella lignohabitans.</title>
        <authorList>
            <person name="Bellasio M."/>
            <person name="Peymann A."/>
            <person name="Valli M."/>
            <person name="Sipitzky M."/>
            <person name="Graf A."/>
            <person name="Sauer M."/>
            <person name="Marx H."/>
            <person name="Mattanovich D."/>
        </authorList>
    </citation>
    <scope>NUCLEOTIDE SEQUENCE [LARGE SCALE GENOMIC DNA]</scope>
    <source>
        <strain evidence="13 14">CBS 10342</strain>
    </source>
</reference>
<feature type="region of interest" description="Disordered" evidence="11">
    <location>
        <begin position="28"/>
        <end position="47"/>
    </location>
</feature>
<evidence type="ECO:0000256" key="11">
    <source>
        <dbReference type="SAM" id="MobiDB-lite"/>
    </source>
</evidence>
<evidence type="ECO:0000259" key="12">
    <source>
        <dbReference type="PROSITE" id="PS52044"/>
    </source>
</evidence>